<dbReference type="SUPFAM" id="SSF55347">
    <property type="entry name" value="Glyceraldehyde-3-phosphate dehydrogenase-like, C-terminal domain"/>
    <property type="match status" value="1"/>
</dbReference>
<protein>
    <submittedName>
        <fullName evidence="3">Gfo/Idh/MocA family oxidoreductase</fullName>
    </submittedName>
</protein>
<dbReference type="Gene3D" id="3.30.360.10">
    <property type="entry name" value="Dihydrodipicolinate Reductase, domain 2"/>
    <property type="match status" value="1"/>
</dbReference>
<evidence type="ECO:0000259" key="2">
    <source>
        <dbReference type="Pfam" id="PF22725"/>
    </source>
</evidence>
<dbReference type="EMBL" id="CP039126">
    <property type="protein sequence ID" value="QMW76190.1"/>
    <property type="molecule type" value="Genomic_DNA"/>
</dbReference>
<dbReference type="Pfam" id="PF01408">
    <property type="entry name" value="GFO_IDH_MocA"/>
    <property type="match status" value="1"/>
</dbReference>
<dbReference type="PANTHER" id="PTHR43708:SF3">
    <property type="entry name" value="OXIDOREDUCTASE"/>
    <property type="match status" value="1"/>
</dbReference>
<organism evidence="3 4">
    <name type="scientific">Blautia producta</name>
    <dbReference type="NCBI Taxonomy" id="33035"/>
    <lineage>
        <taxon>Bacteria</taxon>
        <taxon>Bacillati</taxon>
        <taxon>Bacillota</taxon>
        <taxon>Clostridia</taxon>
        <taxon>Lachnospirales</taxon>
        <taxon>Lachnospiraceae</taxon>
        <taxon>Blautia</taxon>
    </lineage>
</organism>
<proteinExistence type="predicted"/>
<dbReference type="InterPro" id="IPR036291">
    <property type="entry name" value="NAD(P)-bd_dom_sf"/>
</dbReference>
<feature type="domain" description="Gfo/Idh/MocA-like oxidoreductase N-terminal" evidence="1">
    <location>
        <begin position="9"/>
        <end position="136"/>
    </location>
</feature>
<feature type="domain" description="GFO/IDH/MocA-like oxidoreductase" evidence="2">
    <location>
        <begin position="146"/>
        <end position="278"/>
    </location>
</feature>
<dbReference type="InterPro" id="IPR055170">
    <property type="entry name" value="GFO_IDH_MocA-like_dom"/>
</dbReference>
<accession>A0A7G5MNJ7</accession>
<dbReference type="GeneID" id="75053157"/>
<reference evidence="3 4" key="1">
    <citation type="submission" date="2019-04" db="EMBL/GenBank/DDBJ databases">
        <authorList>
            <person name="Schori C."/>
            <person name="Ahrens C."/>
        </authorList>
    </citation>
    <scope>NUCLEOTIDE SEQUENCE [LARGE SCALE GENOMIC DNA]</scope>
    <source>
        <strain evidence="3 4">DSM 2950</strain>
    </source>
</reference>
<dbReference type="Proteomes" id="UP000515789">
    <property type="component" value="Chromosome"/>
</dbReference>
<dbReference type="SUPFAM" id="SSF51735">
    <property type="entry name" value="NAD(P)-binding Rossmann-fold domains"/>
    <property type="match status" value="1"/>
</dbReference>
<dbReference type="InterPro" id="IPR051317">
    <property type="entry name" value="Gfo/Idh/MocA_oxidoreduct"/>
</dbReference>
<dbReference type="GO" id="GO:0000166">
    <property type="term" value="F:nucleotide binding"/>
    <property type="evidence" value="ECO:0007669"/>
    <property type="project" value="InterPro"/>
</dbReference>
<name>A0A7G5MNJ7_9FIRM</name>
<evidence type="ECO:0000259" key="1">
    <source>
        <dbReference type="Pfam" id="PF01408"/>
    </source>
</evidence>
<dbReference type="Gene3D" id="3.40.50.720">
    <property type="entry name" value="NAD(P)-binding Rossmann-like Domain"/>
    <property type="match status" value="1"/>
</dbReference>
<evidence type="ECO:0000313" key="3">
    <source>
        <dbReference type="EMBL" id="QMW76190.1"/>
    </source>
</evidence>
<dbReference type="InterPro" id="IPR000683">
    <property type="entry name" value="Gfo/Idh/MocA-like_OxRdtase_N"/>
</dbReference>
<sequence length="384" mass="42126">MAERKKLCYGMVGGGLGAFIGAVHRKAIALEETADLVAGCFSSKDGKNQETGSFYGIEEDRLYKDYREMAQKEAKREDGIDFVSIVTPNATHYQVAKAFLEAGIHVACEKPLCFTVEQAEELQALAAEKNLFFAVTYTYTGYAMVKLARELVEKGEIGEIVNVNAEYLQDWLIDEIGGGSQTTTKLSVWRTDPEKSGISNCVGDIGTHIEDTVSYITGLHPKKVAAALDNYGMELDLNANMLVEYENGVHGVYSCSQVCAGHLNGLTVRIFGTKGAIEWVQEDPNYLKVTKKGQPVQIYHRGTGYITGRAAELNHIPSGHPEGLTYAFANIYHAFMSAVLKQINGQEITQEDLDFPKVEDGVMGVRFIHAAVKSSKNGSVWTEV</sequence>
<dbReference type="AlphaFoldDB" id="A0A7G5MNJ7"/>
<evidence type="ECO:0000313" key="4">
    <source>
        <dbReference type="Proteomes" id="UP000515789"/>
    </source>
</evidence>
<dbReference type="PANTHER" id="PTHR43708">
    <property type="entry name" value="CONSERVED EXPRESSED OXIDOREDUCTASE (EUROFUNG)"/>
    <property type="match status" value="1"/>
</dbReference>
<dbReference type="Pfam" id="PF22725">
    <property type="entry name" value="GFO_IDH_MocA_C3"/>
    <property type="match status" value="1"/>
</dbReference>
<gene>
    <name evidence="3" type="ORF">E5259_00490</name>
</gene>
<dbReference type="RefSeq" id="WP_018594717.1">
    <property type="nucleotide sequence ID" value="NZ_AP031416.1"/>
</dbReference>